<proteinExistence type="predicted"/>
<keyword evidence="2" id="KW-0830">Ubiquinone</keyword>
<keyword evidence="1" id="KW-0812">Transmembrane</keyword>
<dbReference type="InterPro" id="IPR029063">
    <property type="entry name" value="SAM-dependent_MTases_sf"/>
</dbReference>
<keyword evidence="2" id="KW-0489">Methyltransferase</keyword>
<dbReference type="GO" id="GO:0008168">
    <property type="term" value="F:methyltransferase activity"/>
    <property type="evidence" value="ECO:0007669"/>
    <property type="project" value="UniProtKB-KW"/>
</dbReference>
<dbReference type="AlphaFoldDB" id="A0A0G1WRH7"/>
<sequence>MLCGVYGRSRFLFYGKDRLHKVDETLFPFYRCLCCGLVSLSPQPSQEELKRYYPKEYGPYRDRSQVIRYGALPLALKRLCRFSAKKPHEPVTDSRDGRLLDFGCGSGAYLEQMKLLHPHWELHGFDTSEFACEQTHAKGFHVHTGDLKTDSFPEKYFDIIHLGHVIEHLPDPKATLSLLRPWLKRDSMLVLSTPNVSSLAARLFRKYWFALDAPRHLFLFSPETITQLLADTDFAVTSITCTKDMGVEVRSVNYLFNRSDMRIPFVLWHAARALLAPMGIVLAFFKKTSIMSVRARKT</sequence>
<dbReference type="EMBL" id="LCQQ01000005">
    <property type="protein sequence ID" value="KKW21463.1"/>
    <property type="molecule type" value="Genomic_DNA"/>
</dbReference>
<dbReference type="CDD" id="cd02440">
    <property type="entry name" value="AdoMet_MTases"/>
    <property type="match status" value="1"/>
</dbReference>
<keyword evidence="1" id="KW-1133">Transmembrane helix</keyword>
<organism evidence="2 3">
    <name type="scientific">Candidatus Adlerbacteria bacterium GW2011_GWC1_50_9</name>
    <dbReference type="NCBI Taxonomy" id="1618608"/>
    <lineage>
        <taxon>Bacteria</taxon>
        <taxon>Candidatus Adleribacteriota</taxon>
    </lineage>
</organism>
<dbReference type="Proteomes" id="UP000034201">
    <property type="component" value="Unassembled WGS sequence"/>
</dbReference>
<reference evidence="2 3" key="1">
    <citation type="journal article" date="2015" name="Nature">
        <title>rRNA introns, odd ribosomes, and small enigmatic genomes across a large radiation of phyla.</title>
        <authorList>
            <person name="Brown C.T."/>
            <person name="Hug L.A."/>
            <person name="Thomas B.C."/>
            <person name="Sharon I."/>
            <person name="Castelle C.J."/>
            <person name="Singh A."/>
            <person name="Wilkins M.J."/>
            <person name="Williams K.H."/>
            <person name="Banfield J.F."/>
        </authorList>
    </citation>
    <scope>NUCLEOTIDE SEQUENCE [LARGE SCALE GENOMIC DNA]</scope>
</reference>
<gene>
    <name evidence="2" type="ORF">UY61_C0005G0014</name>
</gene>
<evidence type="ECO:0000313" key="3">
    <source>
        <dbReference type="Proteomes" id="UP000034201"/>
    </source>
</evidence>
<comment type="caution">
    <text evidence="2">The sequence shown here is derived from an EMBL/GenBank/DDBJ whole genome shotgun (WGS) entry which is preliminary data.</text>
</comment>
<protein>
    <submittedName>
        <fullName evidence="2">Methylase involved in ubiquinone/menaquinone biosynthesis</fullName>
    </submittedName>
</protein>
<name>A0A0G1WRH7_9BACT</name>
<dbReference type="GO" id="GO:0032259">
    <property type="term" value="P:methylation"/>
    <property type="evidence" value="ECO:0007669"/>
    <property type="project" value="UniProtKB-KW"/>
</dbReference>
<dbReference type="Pfam" id="PF13489">
    <property type="entry name" value="Methyltransf_23"/>
    <property type="match status" value="1"/>
</dbReference>
<dbReference type="SUPFAM" id="SSF53335">
    <property type="entry name" value="S-adenosyl-L-methionine-dependent methyltransferases"/>
    <property type="match status" value="1"/>
</dbReference>
<evidence type="ECO:0000313" key="2">
    <source>
        <dbReference type="EMBL" id="KKW21463.1"/>
    </source>
</evidence>
<feature type="transmembrane region" description="Helical" evidence="1">
    <location>
        <begin position="265"/>
        <end position="285"/>
    </location>
</feature>
<dbReference type="Gene3D" id="3.40.50.150">
    <property type="entry name" value="Vaccinia Virus protein VP39"/>
    <property type="match status" value="1"/>
</dbReference>
<keyword evidence="1" id="KW-0472">Membrane</keyword>
<dbReference type="PANTHER" id="PTHR43861:SF6">
    <property type="entry name" value="METHYLTRANSFERASE TYPE 11"/>
    <property type="match status" value="1"/>
</dbReference>
<evidence type="ECO:0000256" key="1">
    <source>
        <dbReference type="SAM" id="Phobius"/>
    </source>
</evidence>
<accession>A0A0G1WRH7</accession>
<dbReference type="PANTHER" id="PTHR43861">
    <property type="entry name" value="TRANS-ACONITATE 2-METHYLTRANSFERASE-RELATED"/>
    <property type="match status" value="1"/>
</dbReference>
<keyword evidence="2" id="KW-0808">Transferase</keyword>